<dbReference type="GO" id="GO:0008270">
    <property type="term" value="F:zinc ion binding"/>
    <property type="evidence" value="ECO:0007669"/>
    <property type="project" value="UniProtKB-KW"/>
</dbReference>
<organism evidence="3 4">
    <name type="scientific">Lactarius akahatsu</name>
    <dbReference type="NCBI Taxonomy" id="416441"/>
    <lineage>
        <taxon>Eukaryota</taxon>
        <taxon>Fungi</taxon>
        <taxon>Dikarya</taxon>
        <taxon>Basidiomycota</taxon>
        <taxon>Agaricomycotina</taxon>
        <taxon>Agaricomycetes</taxon>
        <taxon>Russulales</taxon>
        <taxon>Russulaceae</taxon>
        <taxon>Lactarius</taxon>
    </lineage>
</organism>
<evidence type="ECO:0000313" key="3">
    <source>
        <dbReference type="EMBL" id="KAH8976433.1"/>
    </source>
</evidence>
<reference evidence="3" key="1">
    <citation type="submission" date="2022-01" db="EMBL/GenBank/DDBJ databases">
        <title>Comparative genomics reveals a dynamic genome evolution in the ectomycorrhizal milk-cap (Lactarius) mushrooms.</title>
        <authorList>
            <consortium name="DOE Joint Genome Institute"/>
            <person name="Lebreton A."/>
            <person name="Tang N."/>
            <person name="Kuo A."/>
            <person name="LaButti K."/>
            <person name="Drula E."/>
            <person name="Barry K."/>
            <person name="Clum A."/>
            <person name="Lipzen A."/>
            <person name="Mousain D."/>
            <person name="Ng V."/>
            <person name="Wang R."/>
            <person name="Wang X."/>
            <person name="Dai Y."/>
            <person name="Henrissat B."/>
            <person name="Grigoriev I.V."/>
            <person name="Guerin-Laguette A."/>
            <person name="Yu F."/>
            <person name="Martin F.M."/>
        </authorList>
    </citation>
    <scope>NUCLEOTIDE SEQUENCE</scope>
    <source>
        <strain evidence="3">QP</strain>
    </source>
</reference>
<evidence type="ECO:0000313" key="4">
    <source>
        <dbReference type="Proteomes" id="UP001201163"/>
    </source>
</evidence>
<comment type="caution">
    <text evidence="3">The sequence shown here is derived from an EMBL/GenBank/DDBJ whole genome shotgun (WGS) entry which is preliminary data.</text>
</comment>
<keyword evidence="4" id="KW-1185">Reference proteome</keyword>
<keyword evidence="1" id="KW-0863">Zinc-finger</keyword>
<gene>
    <name evidence="3" type="ORF">EDB92DRAFT_1459955</name>
</gene>
<accession>A0AAD4L924</accession>
<protein>
    <recommendedName>
        <fullName evidence="2">C2H2-type domain-containing protein</fullName>
    </recommendedName>
</protein>
<keyword evidence="1" id="KW-0479">Metal-binding</keyword>
<keyword evidence="1" id="KW-0862">Zinc</keyword>
<feature type="domain" description="C2H2-type" evidence="2">
    <location>
        <begin position="278"/>
        <end position="306"/>
    </location>
</feature>
<dbReference type="PROSITE" id="PS50157">
    <property type="entry name" value="ZINC_FINGER_C2H2_2"/>
    <property type="match status" value="1"/>
</dbReference>
<sequence>MDQHRRSPLSQATLQCSPGSSWDFVLIGGPGFPTQLRGILVPDAGIVLGNGWNSSPFPSMTHQDKNGLYPPTVGETDTTMNSYIPLLGPSPGHYPTSSQSDETIQTPVDIAHQQPIVALCSLQDVFPGPQTRANVPNDHFAVQLDAMVDRTLRDPFPRFDTNSSQYLDLPLTDDQMTTELRATTDIVANLGDHERSMTEETQIPMMPFGAESFLHSCSPTSFTCSTGGAMKLRTMSQKTNQAAWTHSEREHLPEASPTPLSQMFRPQDRGMRVKKKQYQCSSCYVSFVQRQGLTRHSKDKHKPKERCGFCVEFTWPQGRRYIYRRHLREEHPGVVSPTRIACGGVN</sequence>
<dbReference type="AlphaFoldDB" id="A0AAD4L924"/>
<dbReference type="EMBL" id="JAKELL010000703">
    <property type="protein sequence ID" value="KAH8976433.1"/>
    <property type="molecule type" value="Genomic_DNA"/>
</dbReference>
<dbReference type="PROSITE" id="PS00028">
    <property type="entry name" value="ZINC_FINGER_C2H2_1"/>
    <property type="match status" value="1"/>
</dbReference>
<evidence type="ECO:0000256" key="1">
    <source>
        <dbReference type="PROSITE-ProRule" id="PRU00042"/>
    </source>
</evidence>
<proteinExistence type="predicted"/>
<dbReference type="InterPro" id="IPR013087">
    <property type="entry name" value="Znf_C2H2_type"/>
</dbReference>
<evidence type="ECO:0000259" key="2">
    <source>
        <dbReference type="PROSITE" id="PS50157"/>
    </source>
</evidence>
<dbReference type="Proteomes" id="UP001201163">
    <property type="component" value="Unassembled WGS sequence"/>
</dbReference>
<name>A0AAD4L924_9AGAM</name>